<feature type="transmembrane region" description="Helical" evidence="2">
    <location>
        <begin position="132"/>
        <end position="161"/>
    </location>
</feature>
<keyword evidence="2" id="KW-0472">Membrane</keyword>
<organism evidence="3 4">
    <name type="scientific">Kitasatospora kazusensis</name>
    <dbReference type="NCBI Taxonomy" id="407974"/>
    <lineage>
        <taxon>Bacteria</taxon>
        <taxon>Bacillati</taxon>
        <taxon>Actinomycetota</taxon>
        <taxon>Actinomycetes</taxon>
        <taxon>Kitasatosporales</taxon>
        <taxon>Streptomycetaceae</taxon>
        <taxon>Kitasatospora</taxon>
    </lineage>
</organism>
<proteinExistence type="predicted"/>
<keyword evidence="4" id="KW-1185">Reference proteome</keyword>
<dbReference type="Proteomes" id="UP001422759">
    <property type="component" value="Unassembled WGS sequence"/>
</dbReference>
<keyword evidence="2" id="KW-1133">Transmembrane helix</keyword>
<gene>
    <name evidence="3" type="ORF">GCM10009760_23160</name>
</gene>
<sequence length="241" mass="24841">MADGGAGGEWWRVDGPWRVFGRSDDGAAAAATAAAEDGGASVYAPEVPVEPAVQLTKEPAAPVTETFWPPTRALGAQDFPGWDSVQFDFSTADPRPEPATAPVPEQRAVEPAAAEPAAEGGTSLLAGRRPSVIVLAAAVVLLGGAATGQVLALLAGWALAYVAPRLGDLTRKFAALGIPLVTMAGSTVWFWGRAKGRWGAPVTPGHQIGHDAWAAAPGVLRVAGLLSALFLLAVTLRRRSR</sequence>
<keyword evidence="2" id="KW-0812">Transmembrane</keyword>
<comment type="caution">
    <text evidence="3">The sequence shown here is derived from an EMBL/GenBank/DDBJ whole genome shotgun (WGS) entry which is preliminary data.</text>
</comment>
<evidence type="ECO:0008006" key="5">
    <source>
        <dbReference type="Google" id="ProtNLM"/>
    </source>
</evidence>
<evidence type="ECO:0000256" key="1">
    <source>
        <dbReference type="SAM" id="MobiDB-lite"/>
    </source>
</evidence>
<evidence type="ECO:0000256" key="2">
    <source>
        <dbReference type="SAM" id="Phobius"/>
    </source>
</evidence>
<protein>
    <recommendedName>
        <fullName evidence="5">Integral membrane protein</fullName>
    </recommendedName>
</protein>
<reference evidence="3 4" key="1">
    <citation type="journal article" date="2019" name="Int. J. Syst. Evol. Microbiol.">
        <title>The Global Catalogue of Microorganisms (GCM) 10K type strain sequencing project: providing services to taxonomists for standard genome sequencing and annotation.</title>
        <authorList>
            <consortium name="The Broad Institute Genomics Platform"/>
            <consortium name="The Broad Institute Genome Sequencing Center for Infectious Disease"/>
            <person name="Wu L."/>
            <person name="Ma J."/>
        </authorList>
    </citation>
    <scope>NUCLEOTIDE SEQUENCE [LARGE SCALE GENOMIC DNA]</scope>
    <source>
        <strain evidence="3 4">JCM 14560</strain>
    </source>
</reference>
<evidence type="ECO:0000313" key="3">
    <source>
        <dbReference type="EMBL" id="GAA2140184.1"/>
    </source>
</evidence>
<feature type="transmembrane region" description="Helical" evidence="2">
    <location>
        <begin position="212"/>
        <end position="236"/>
    </location>
</feature>
<dbReference type="RefSeq" id="WP_344463649.1">
    <property type="nucleotide sequence ID" value="NZ_BAAANT010000010.1"/>
</dbReference>
<feature type="compositionally biased region" description="Low complexity" evidence="1">
    <location>
        <begin position="102"/>
        <end position="116"/>
    </location>
</feature>
<dbReference type="EMBL" id="BAAANT010000010">
    <property type="protein sequence ID" value="GAA2140184.1"/>
    <property type="molecule type" value="Genomic_DNA"/>
</dbReference>
<feature type="transmembrane region" description="Helical" evidence="2">
    <location>
        <begin position="173"/>
        <end position="192"/>
    </location>
</feature>
<evidence type="ECO:0000313" key="4">
    <source>
        <dbReference type="Proteomes" id="UP001422759"/>
    </source>
</evidence>
<accession>A0ABN2ZCK9</accession>
<name>A0ABN2ZCK9_9ACTN</name>
<feature type="region of interest" description="Disordered" evidence="1">
    <location>
        <begin position="89"/>
        <end position="116"/>
    </location>
</feature>